<feature type="compositionally biased region" description="Polar residues" evidence="1">
    <location>
        <begin position="517"/>
        <end position="526"/>
    </location>
</feature>
<accession>A0AAI8VW16</accession>
<dbReference type="GO" id="GO:0005524">
    <property type="term" value="F:ATP binding"/>
    <property type="evidence" value="ECO:0007669"/>
    <property type="project" value="InterPro"/>
</dbReference>
<reference evidence="3" key="1">
    <citation type="submission" date="2023-10" db="EMBL/GenBank/DDBJ databases">
        <authorList>
            <person name="Hackl T."/>
        </authorList>
    </citation>
    <scope>NUCLEOTIDE SEQUENCE</scope>
</reference>
<dbReference type="PANTHER" id="PTHR44305">
    <property type="entry name" value="SI:DKEY-192D15.2-RELATED"/>
    <property type="match status" value="1"/>
</dbReference>
<name>A0AAI8VW16_9PEZI</name>
<keyword evidence="4" id="KW-1185">Reference proteome</keyword>
<dbReference type="InterPro" id="IPR000719">
    <property type="entry name" value="Prot_kinase_dom"/>
</dbReference>
<evidence type="ECO:0000259" key="2">
    <source>
        <dbReference type="PROSITE" id="PS50011"/>
    </source>
</evidence>
<dbReference type="PROSITE" id="PS50011">
    <property type="entry name" value="PROTEIN_KINASE_DOM"/>
    <property type="match status" value="1"/>
</dbReference>
<feature type="domain" description="Protein kinase" evidence="2">
    <location>
        <begin position="134"/>
        <end position="481"/>
    </location>
</feature>
<protein>
    <submittedName>
        <fullName evidence="3">Uu.00g072800.m01.CDS01</fullName>
    </submittedName>
</protein>
<feature type="compositionally biased region" description="Low complexity" evidence="1">
    <location>
        <begin position="535"/>
        <end position="549"/>
    </location>
</feature>
<dbReference type="InterPro" id="IPR011009">
    <property type="entry name" value="Kinase-like_dom_sf"/>
</dbReference>
<dbReference type="EMBL" id="CAUWAG010000018">
    <property type="protein sequence ID" value="CAJ2511655.1"/>
    <property type="molecule type" value="Genomic_DNA"/>
</dbReference>
<dbReference type="SUPFAM" id="SSF56112">
    <property type="entry name" value="Protein kinase-like (PK-like)"/>
    <property type="match status" value="1"/>
</dbReference>
<dbReference type="GO" id="GO:0004672">
    <property type="term" value="F:protein kinase activity"/>
    <property type="evidence" value="ECO:0007669"/>
    <property type="project" value="InterPro"/>
</dbReference>
<sequence length="593" mass="66369">MWWDESRIEATVTRQFVSAHLLPDEVHRLDRPLAFGGGLTDGTYWEWIDEKAKRVFLILLDLGVPDQIFGVVDNSWEDADLPIALDQVERLALTPNRDDKFTKKFYSRQFHYLIRFIETGDHVVYQDADVVPIAVVDKRPGLTNNNNVDRVELPNRPGEVFSRRRFPMGTGPCLLSNENLLYEVNSTKNVQNDHIASYYGSYIHQGFGYVMFTHPCDFNLKSLLMTMPGPVKSLAKQDRRRMVMNWIHCLADTLCWLHNHGRSHGNIKPSTILFGSENHIFYTDISRLGVDALASASDKSAFDKESYDYAAPEQWYRPSASSGLHRKNTISSPTSSTSNTSNSSTISISRGGSEHATPASALHTPNPHLDPQAADVFSLGCVILELLSLQMKRQTRSFASHRAAKHKTPGRGGAVLDSSFHKNIGQVESWMTGLAKDASKKDDQVFRGIRPMLQVVARMLSVLPHERPTAQEVEKRLYKILTESCLIAEPHCVHQYEDWDFGMGNLHLNRQSETFSMATTRRQSGVSPRPDSRTDSSGSSSTQGRDMAFGVGGGRGGAGRLQTLQNLRASNKVRTNWHAPVYAGNALISSYGY</sequence>
<organism evidence="3 4">
    <name type="scientific">Anthostomella pinea</name>
    <dbReference type="NCBI Taxonomy" id="933095"/>
    <lineage>
        <taxon>Eukaryota</taxon>
        <taxon>Fungi</taxon>
        <taxon>Dikarya</taxon>
        <taxon>Ascomycota</taxon>
        <taxon>Pezizomycotina</taxon>
        <taxon>Sordariomycetes</taxon>
        <taxon>Xylariomycetidae</taxon>
        <taxon>Xylariales</taxon>
        <taxon>Xylariaceae</taxon>
        <taxon>Anthostomella</taxon>
    </lineage>
</organism>
<dbReference type="Proteomes" id="UP001295740">
    <property type="component" value="Unassembled WGS sequence"/>
</dbReference>
<comment type="caution">
    <text evidence="3">The sequence shown here is derived from an EMBL/GenBank/DDBJ whole genome shotgun (WGS) entry which is preliminary data.</text>
</comment>
<proteinExistence type="predicted"/>
<dbReference type="SMART" id="SM00220">
    <property type="entry name" value="S_TKc"/>
    <property type="match status" value="1"/>
</dbReference>
<feature type="region of interest" description="Disordered" evidence="1">
    <location>
        <begin position="517"/>
        <end position="555"/>
    </location>
</feature>
<feature type="region of interest" description="Disordered" evidence="1">
    <location>
        <begin position="319"/>
        <end position="367"/>
    </location>
</feature>
<dbReference type="InterPro" id="IPR053083">
    <property type="entry name" value="TF_kinase-domain_protein"/>
</dbReference>
<dbReference type="PANTHER" id="PTHR44305:SF24">
    <property type="entry name" value="TYROSINE-PROTEIN KINASE C03B1.5-RELATED"/>
    <property type="match status" value="1"/>
</dbReference>
<evidence type="ECO:0000313" key="4">
    <source>
        <dbReference type="Proteomes" id="UP001295740"/>
    </source>
</evidence>
<evidence type="ECO:0000313" key="3">
    <source>
        <dbReference type="EMBL" id="CAJ2511655.1"/>
    </source>
</evidence>
<dbReference type="Gene3D" id="1.10.510.10">
    <property type="entry name" value="Transferase(Phosphotransferase) domain 1"/>
    <property type="match status" value="1"/>
</dbReference>
<evidence type="ECO:0000256" key="1">
    <source>
        <dbReference type="SAM" id="MobiDB-lite"/>
    </source>
</evidence>
<gene>
    <name evidence="3" type="ORF">KHLLAP_LOCUS12123</name>
</gene>
<dbReference type="AlphaFoldDB" id="A0AAI8VW16"/>
<feature type="compositionally biased region" description="Low complexity" evidence="1">
    <location>
        <begin position="329"/>
        <end position="349"/>
    </location>
</feature>